<evidence type="ECO:0000256" key="2">
    <source>
        <dbReference type="SAM" id="MobiDB-lite"/>
    </source>
</evidence>
<accession>A0A846U4T0</accession>
<dbReference type="InterPro" id="IPR050922">
    <property type="entry name" value="LytR/CpsA/Psr_CW_biosynth"/>
</dbReference>
<dbReference type="NCBIfam" id="TIGR00350">
    <property type="entry name" value="lytR_cpsA_psr"/>
    <property type="match status" value="1"/>
</dbReference>
<feature type="region of interest" description="Disordered" evidence="2">
    <location>
        <begin position="1"/>
        <end position="25"/>
    </location>
</feature>
<evidence type="ECO:0000256" key="1">
    <source>
        <dbReference type="ARBA" id="ARBA00006068"/>
    </source>
</evidence>
<dbReference type="RefSeq" id="WP_119932775.1">
    <property type="nucleotide sequence ID" value="NZ_JAAVUN010000012.1"/>
</dbReference>
<keyword evidence="3" id="KW-0472">Membrane</keyword>
<name>A0A846U4T0_9MICC</name>
<feature type="transmembrane region" description="Helical" evidence="3">
    <location>
        <begin position="33"/>
        <end position="56"/>
    </location>
</feature>
<evidence type="ECO:0000256" key="3">
    <source>
        <dbReference type="SAM" id="Phobius"/>
    </source>
</evidence>
<evidence type="ECO:0000259" key="4">
    <source>
        <dbReference type="Pfam" id="PF03816"/>
    </source>
</evidence>
<protein>
    <submittedName>
        <fullName evidence="5">LytR family transcriptional regulator</fullName>
    </submittedName>
</protein>
<organism evidence="5 6">
    <name type="scientific">Kocuria subflava</name>
    <dbReference type="NCBI Taxonomy" id="1736139"/>
    <lineage>
        <taxon>Bacteria</taxon>
        <taxon>Bacillati</taxon>
        <taxon>Actinomycetota</taxon>
        <taxon>Actinomycetes</taxon>
        <taxon>Micrococcales</taxon>
        <taxon>Micrococcaceae</taxon>
        <taxon>Kocuria</taxon>
    </lineage>
</organism>
<dbReference type="PANTHER" id="PTHR33392">
    <property type="entry name" value="POLYISOPRENYL-TEICHOIC ACID--PEPTIDOGLYCAN TEICHOIC ACID TRANSFERASE TAGU"/>
    <property type="match status" value="1"/>
</dbReference>
<sequence length="356" mass="38070">MARDIQDDLFGDSSQNAADDTRNERPKRTGRKVLLGFLIFFLVVVIGVVAAIFIYVNSLSRSYDDNVTAVPSASAFPEGDRPEDTEGTTILLLGSDARPEGGGEGGREGERADSIMLLNIPADGGEVYVMSIMRDTWVDIPGVGEAKINAAYQNGGMPLMVETLEGLFGTHIDEVMAVDFAGFEGMTDALDGVTVDVPESFTADDGTQFTAGPTTMDGATALTFVRERHAFTDSDYTRVENQRAYIRAVLDRFLEPSTLANPGKISDVVETISPYLTVSEGMDSGYIRGLVPDLVGTTNSDIHMFTVPTNGVGTSADGQSIVIADQEAMQQVGEAIDDGTLDDYYAQHSDDDGSGL</sequence>
<evidence type="ECO:0000313" key="5">
    <source>
        <dbReference type="EMBL" id="NKE09761.1"/>
    </source>
</evidence>
<keyword evidence="3" id="KW-1133">Transmembrane helix</keyword>
<gene>
    <name evidence="5" type="ORF">GTW58_07385</name>
</gene>
<dbReference type="EMBL" id="JAAVUN010000012">
    <property type="protein sequence ID" value="NKE09761.1"/>
    <property type="molecule type" value="Genomic_DNA"/>
</dbReference>
<dbReference type="Gene3D" id="3.40.630.190">
    <property type="entry name" value="LCP protein"/>
    <property type="match status" value="1"/>
</dbReference>
<proteinExistence type="inferred from homology"/>
<feature type="domain" description="Cell envelope-related transcriptional attenuator" evidence="4">
    <location>
        <begin position="111"/>
        <end position="252"/>
    </location>
</feature>
<reference evidence="5 6" key="1">
    <citation type="submission" date="2020-02" db="EMBL/GenBank/DDBJ databases">
        <authorList>
            <person name="Sun Q."/>
        </authorList>
    </citation>
    <scope>NUCLEOTIDE SEQUENCE [LARGE SCALE GENOMIC DNA]</scope>
    <source>
        <strain evidence="5 6">YIM 13062</strain>
    </source>
</reference>
<dbReference type="AlphaFoldDB" id="A0A846U4T0"/>
<comment type="similarity">
    <text evidence="1">Belongs to the LytR/CpsA/Psr (LCP) family.</text>
</comment>
<dbReference type="InterPro" id="IPR004474">
    <property type="entry name" value="LytR_CpsA_psr"/>
</dbReference>
<dbReference type="PANTHER" id="PTHR33392:SF6">
    <property type="entry name" value="POLYISOPRENYL-TEICHOIC ACID--PEPTIDOGLYCAN TEICHOIC ACID TRANSFERASE TAGU"/>
    <property type="match status" value="1"/>
</dbReference>
<dbReference type="Pfam" id="PF03816">
    <property type="entry name" value="LytR_cpsA_psr"/>
    <property type="match status" value="1"/>
</dbReference>
<keyword evidence="3" id="KW-0812">Transmembrane</keyword>
<comment type="caution">
    <text evidence="5">The sequence shown here is derived from an EMBL/GenBank/DDBJ whole genome shotgun (WGS) entry which is preliminary data.</text>
</comment>
<keyword evidence="6" id="KW-1185">Reference proteome</keyword>
<evidence type="ECO:0000313" key="6">
    <source>
        <dbReference type="Proteomes" id="UP000521379"/>
    </source>
</evidence>
<dbReference type="Proteomes" id="UP000521379">
    <property type="component" value="Unassembled WGS sequence"/>
</dbReference>